<dbReference type="GO" id="GO:0004674">
    <property type="term" value="F:protein serine/threonine kinase activity"/>
    <property type="evidence" value="ECO:0007669"/>
    <property type="project" value="UniProtKB-KW"/>
</dbReference>
<keyword evidence="4" id="KW-0418">Kinase</keyword>
<evidence type="ECO:0000256" key="1">
    <source>
        <dbReference type="ARBA" id="ARBA00022527"/>
    </source>
</evidence>
<dbReference type="AlphaFoldDB" id="A0A8J8P2Z2"/>
<feature type="domain" description="Protein kinase" evidence="7">
    <location>
        <begin position="371"/>
        <end position="628"/>
    </location>
</feature>
<reference evidence="8" key="1">
    <citation type="submission" date="2019-06" db="EMBL/GenBank/DDBJ databases">
        <authorList>
            <person name="Zheng W."/>
        </authorList>
    </citation>
    <scope>NUCLEOTIDE SEQUENCE</scope>
    <source>
        <strain evidence="8">QDHG01</strain>
    </source>
</reference>
<name>A0A8J8P2Z2_HALGN</name>
<dbReference type="SUPFAM" id="SSF56112">
    <property type="entry name" value="Protein kinase-like (PK-like)"/>
    <property type="match status" value="1"/>
</dbReference>
<dbReference type="Gene3D" id="1.10.510.10">
    <property type="entry name" value="Transferase(Phosphotransferase) domain 1"/>
    <property type="match status" value="1"/>
</dbReference>
<sequence length="628" mass="69970">MYQEQSPQPGHRGHQKKSSSGTMQPRQPPSGNNSGGGHSTPKEPNTQNASINQQRNATSQPRQSQGQPSPQNNNQQNPNSGQNQGFVQGIQQVVPINQPSSPKSPAPRGVNKEAPRELALQIPLPVNNLNGANYQNKPLNNNLNLSAAAAAANNEHQNSKNAKERSFRRVFTQQNNQGKLQQKRSDFWLSKLGEQGKLQFRPLRENEIFEPTMARIVGPIRMIFEASHENQAASPEFRSGTNAQNNNAQKQFDGHQINVALAGEKLYMLNDLQEMRAERVMDIGFTIFTILLPSMLVARGAGISGRGILPIPGSTGFKTNFNTSVGECIPHFTLQRDDSVIEFIPHDESEFHHWKNAIAPVVIQRDVWGHYYFKEMLGQGSYGKVYLAKSTQAALQPPDPSLRHKHSHPNPNRGTLGEDNAASKQPGPGIGGPGAGMMSSSQGPIMTPATAKENMVAIKILDKCKIKQSEHGVRNLIQEIKVHWALEECDSILRLQEIYEDEVFVYLVLEYQQQGSLLGQILKNREFDEKQVKIIMLQLLLALDFMHNKKIVHRDIKLDNVLINGIEEEEFNVKIADFGLACFLPDPNPEGTEYGFSDVRLDNWQISLQRPLPHLCHSCLPRAPQNAT</sequence>
<dbReference type="PROSITE" id="PS00108">
    <property type="entry name" value="PROTEIN_KINASE_ST"/>
    <property type="match status" value="1"/>
</dbReference>
<organism evidence="8 9">
    <name type="scientific">Halteria grandinella</name>
    <dbReference type="NCBI Taxonomy" id="5974"/>
    <lineage>
        <taxon>Eukaryota</taxon>
        <taxon>Sar</taxon>
        <taxon>Alveolata</taxon>
        <taxon>Ciliophora</taxon>
        <taxon>Intramacronucleata</taxon>
        <taxon>Spirotrichea</taxon>
        <taxon>Stichotrichia</taxon>
        <taxon>Sporadotrichida</taxon>
        <taxon>Halteriidae</taxon>
        <taxon>Halteria</taxon>
    </lineage>
</organism>
<gene>
    <name evidence="8" type="ORF">FGO68_gene14013</name>
</gene>
<dbReference type="InterPro" id="IPR011009">
    <property type="entry name" value="Kinase-like_dom_sf"/>
</dbReference>
<feature type="region of interest" description="Disordered" evidence="6">
    <location>
        <begin position="395"/>
        <end position="446"/>
    </location>
</feature>
<dbReference type="GO" id="GO:0005524">
    <property type="term" value="F:ATP binding"/>
    <property type="evidence" value="ECO:0007669"/>
    <property type="project" value="UniProtKB-KW"/>
</dbReference>
<accession>A0A8J8P2Z2</accession>
<dbReference type="InterPro" id="IPR000719">
    <property type="entry name" value="Prot_kinase_dom"/>
</dbReference>
<dbReference type="SMART" id="SM00220">
    <property type="entry name" value="S_TKc"/>
    <property type="match status" value="1"/>
</dbReference>
<feature type="compositionally biased region" description="Low complexity" evidence="6">
    <location>
        <begin position="59"/>
        <end position="84"/>
    </location>
</feature>
<evidence type="ECO:0000313" key="9">
    <source>
        <dbReference type="Proteomes" id="UP000785679"/>
    </source>
</evidence>
<evidence type="ECO:0000256" key="2">
    <source>
        <dbReference type="ARBA" id="ARBA00022679"/>
    </source>
</evidence>
<keyword evidence="5" id="KW-0067">ATP-binding</keyword>
<keyword evidence="3" id="KW-0547">Nucleotide-binding</keyword>
<feature type="region of interest" description="Disordered" evidence="6">
    <location>
        <begin position="1"/>
        <end position="84"/>
    </location>
</feature>
<dbReference type="PANTHER" id="PTHR24345">
    <property type="entry name" value="SERINE/THREONINE-PROTEIN KINASE PLK"/>
    <property type="match status" value="1"/>
</dbReference>
<dbReference type="GO" id="GO:0005634">
    <property type="term" value="C:nucleus"/>
    <property type="evidence" value="ECO:0007669"/>
    <property type="project" value="TreeGrafter"/>
</dbReference>
<evidence type="ECO:0000259" key="7">
    <source>
        <dbReference type="PROSITE" id="PS50011"/>
    </source>
</evidence>
<evidence type="ECO:0000256" key="3">
    <source>
        <dbReference type="ARBA" id="ARBA00022741"/>
    </source>
</evidence>
<dbReference type="EMBL" id="RRYP01001157">
    <property type="protein sequence ID" value="TNV86333.1"/>
    <property type="molecule type" value="Genomic_DNA"/>
</dbReference>
<comment type="caution">
    <text evidence="8">The sequence shown here is derived from an EMBL/GenBank/DDBJ whole genome shotgun (WGS) entry which is preliminary data.</text>
</comment>
<proteinExistence type="predicted"/>
<evidence type="ECO:0000256" key="4">
    <source>
        <dbReference type="ARBA" id="ARBA00022777"/>
    </source>
</evidence>
<keyword evidence="9" id="KW-1185">Reference proteome</keyword>
<dbReference type="PANTHER" id="PTHR24345:SF0">
    <property type="entry name" value="CELL CYCLE SERINE_THREONINE-PROTEIN KINASE CDC5_MSD2"/>
    <property type="match status" value="1"/>
</dbReference>
<keyword evidence="2" id="KW-0808">Transferase</keyword>
<dbReference type="Proteomes" id="UP000785679">
    <property type="component" value="Unassembled WGS sequence"/>
</dbReference>
<dbReference type="InterPro" id="IPR008271">
    <property type="entry name" value="Ser/Thr_kinase_AS"/>
</dbReference>
<dbReference type="PROSITE" id="PS50011">
    <property type="entry name" value="PROTEIN_KINASE_DOM"/>
    <property type="match status" value="1"/>
</dbReference>
<feature type="compositionally biased region" description="Polar residues" evidence="6">
    <location>
        <begin position="42"/>
        <end position="58"/>
    </location>
</feature>
<evidence type="ECO:0000313" key="8">
    <source>
        <dbReference type="EMBL" id="TNV86333.1"/>
    </source>
</evidence>
<evidence type="ECO:0000256" key="5">
    <source>
        <dbReference type="ARBA" id="ARBA00022840"/>
    </source>
</evidence>
<dbReference type="Pfam" id="PF00069">
    <property type="entry name" value="Pkinase"/>
    <property type="match status" value="1"/>
</dbReference>
<protein>
    <recommendedName>
        <fullName evidence="7">Protein kinase domain-containing protein</fullName>
    </recommendedName>
</protein>
<keyword evidence="1" id="KW-0723">Serine/threonine-protein kinase</keyword>
<evidence type="ECO:0000256" key="6">
    <source>
        <dbReference type="SAM" id="MobiDB-lite"/>
    </source>
</evidence>
<dbReference type="OrthoDB" id="626167at2759"/>